<dbReference type="PANTHER" id="PTHR11697">
    <property type="entry name" value="GENERAL TRANSCRIPTION FACTOR 2-RELATED ZINC FINGER PROTEIN"/>
    <property type="match status" value="1"/>
</dbReference>
<name>A0AAV3PH40_LITER</name>
<dbReference type="PANTHER" id="PTHR11697:SF230">
    <property type="entry name" value="ZINC FINGER, MYM DOMAIN CONTAINING 1"/>
    <property type="match status" value="1"/>
</dbReference>
<keyword evidence="2" id="KW-1185">Reference proteome</keyword>
<proteinExistence type="predicted"/>
<evidence type="ECO:0000313" key="2">
    <source>
        <dbReference type="Proteomes" id="UP001454036"/>
    </source>
</evidence>
<organism evidence="1 2">
    <name type="scientific">Lithospermum erythrorhizon</name>
    <name type="common">Purple gromwell</name>
    <name type="synonym">Lithospermum officinale var. erythrorhizon</name>
    <dbReference type="NCBI Taxonomy" id="34254"/>
    <lineage>
        <taxon>Eukaryota</taxon>
        <taxon>Viridiplantae</taxon>
        <taxon>Streptophyta</taxon>
        <taxon>Embryophyta</taxon>
        <taxon>Tracheophyta</taxon>
        <taxon>Spermatophyta</taxon>
        <taxon>Magnoliopsida</taxon>
        <taxon>eudicotyledons</taxon>
        <taxon>Gunneridae</taxon>
        <taxon>Pentapetalae</taxon>
        <taxon>asterids</taxon>
        <taxon>lamiids</taxon>
        <taxon>Boraginales</taxon>
        <taxon>Boraginaceae</taxon>
        <taxon>Boraginoideae</taxon>
        <taxon>Lithospermeae</taxon>
        <taxon>Lithospermum</taxon>
    </lineage>
</organism>
<sequence length="215" mass="24783">MQDAADLVFAVLRQEYFSDRKRPPGTEIHLEVHDSLEDLVLKELNDRFTPENTKLLPCVACLSPCSSFEAFDVNSLVRLARLYPNDFNDVDDKELSSELENYIECVKVDDNFSNLKGISDLCKTLVRNKKNKTFGFVYKLVKLDLSLSVVTVSVERVFLGMDYVKDDLRNKMSNHWVNDGLVTFVEKEVFSTIDDLVIVKRFQAMKKRKTQLDLD</sequence>
<evidence type="ECO:0000313" key="1">
    <source>
        <dbReference type="EMBL" id="GAA0150601.1"/>
    </source>
</evidence>
<reference evidence="1 2" key="1">
    <citation type="submission" date="2024-01" db="EMBL/GenBank/DDBJ databases">
        <title>The complete chloroplast genome sequence of Lithospermum erythrorhizon: insights into the phylogenetic relationship among Boraginaceae species and the maternal lineages of purple gromwells.</title>
        <authorList>
            <person name="Okada T."/>
            <person name="Watanabe K."/>
        </authorList>
    </citation>
    <scope>NUCLEOTIDE SEQUENCE [LARGE SCALE GENOMIC DNA]</scope>
</reference>
<dbReference type="AlphaFoldDB" id="A0AAV3PH40"/>
<dbReference type="InterPro" id="IPR055298">
    <property type="entry name" value="AtLOH3-like"/>
</dbReference>
<dbReference type="Proteomes" id="UP001454036">
    <property type="component" value="Unassembled WGS sequence"/>
</dbReference>
<gene>
    <name evidence="1" type="ORF">LIER_37140</name>
</gene>
<protein>
    <submittedName>
        <fullName evidence="1">Uncharacterized protein</fullName>
    </submittedName>
</protein>
<accession>A0AAV3PH40</accession>
<comment type="caution">
    <text evidence="1">The sequence shown here is derived from an EMBL/GenBank/DDBJ whole genome shotgun (WGS) entry which is preliminary data.</text>
</comment>
<dbReference type="EMBL" id="BAABME010017580">
    <property type="protein sequence ID" value="GAA0150601.1"/>
    <property type="molecule type" value="Genomic_DNA"/>
</dbReference>